<evidence type="ECO:0000313" key="7">
    <source>
        <dbReference type="EMBL" id="OEU17786.1"/>
    </source>
</evidence>
<feature type="signal peptide" evidence="6">
    <location>
        <begin position="1"/>
        <end position="17"/>
    </location>
</feature>
<proteinExistence type="predicted"/>
<sequence length="568" mass="59704">MVLFVALVAIILSSINTNTYTTNAFVIPSYSTAPTTRISTFTSSSSSTRNIKNDRCNHRIHNNNDVAQLRLFNDGDHHHLLSLSQLDASTTSTSATTSPSYTLTLSSDQKSIFSVGIWCLLDITFRRIFQRLDIASKFPSSLGGCGVMLTILLLLTKSSSSTATNENEDKKKNSLLHRILSPGAALLAKWLPVFFVPSLVTLPLVGGLESLGGSTEILKTLAVVVGGFFFTLLTTAGAVIGVGKLMGKEKDDMVVATTAMPDVPVPVTRPFSDELMKKLRIVAILSGLAALEGASPVFASGPAKLLIKLKTPILSLLLGSTTLSGFVYGSRLSKQIKKIIHPLITCSALTWAVMVVFAKCTGRTFFSLLSTYKMGKGFHGLSGTGAGDILLFALGPAVMSLSISMYDKRDLIRDNFLQIISAVSVSSIGGLFGTAWMVRLMGLTMPSFRVALLSRNITSPLAMAIAGLLGASASTVSIAVSLVVVTGLFGANFGAAILTAAGIQNPVARGMSIGAAAHGLGTAAFVDEKDAFPFAAISMALTATACTCLVSVPVIKKLVLQIALNGAL</sequence>
<evidence type="ECO:0000256" key="6">
    <source>
        <dbReference type="SAM" id="SignalP"/>
    </source>
</evidence>
<keyword evidence="8" id="KW-1185">Reference proteome</keyword>
<evidence type="ECO:0000256" key="1">
    <source>
        <dbReference type="ARBA" id="ARBA00004141"/>
    </source>
</evidence>
<dbReference type="KEGG" id="fcy:FRACYDRAFT_184681"/>
<evidence type="ECO:0000256" key="4">
    <source>
        <dbReference type="ARBA" id="ARBA00023136"/>
    </source>
</evidence>
<evidence type="ECO:0000256" key="2">
    <source>
        <dbReference type="ARBA" id="ARBA00022692"/>
    </source>
</evidence>
<feature type="transmembrane region" description="Helical" evidence="5">
    <location>
        <begin position="175"/>
        <end position="200"/>
    </location>
</feature>
<dbReference type="Proteomes" id="UP000095751">
    <property type="component" value="Unassembled WGS sequence"/>
</dbReference>
<feature type="transmembrane region" description="Helical" evidence="5">
    <location>
        <begin position="279"/>
        <end position="299"/>
    </location>
</feature>
<feature type="transmembrane region" description="Helical" evidence="5">
    <location>
        <begin position="311"/>
        <end position="328"/>
    </location>
</feature>
<protein>
    <recommendedName>
        <fullName evidence="9">LrgB-domain-containing protein</fullName>
    </recommendedName>
</protein>
<evidence type="ECO:0008006" key="9">
    <source>
        <dbReference type="Google" id="ProtNLM"/>
    </source>
</evidence>
<gene>
    <name evidence="7" type="ORF">FRACYDRAFT_184681</name>
</gene>
<dbReference type="PANTHER" id="PTHR30249:SF0">
    <property type="entry name" value="PLASTIDAL GLYCOLATE_GLYCERATE TRANSLOCATOR 1, CHLOROPLASTIC"/>
    <property type="match status" value="1"/>
</dbReference>
<keyword evidence="4 5" id="KW-0472">Membrane</keyword>
<dbReference type="PANTHER" id="PTHR30249">
    <property type="entry name" value="PUTATIVE SEROTONIN TRANSPORTER"/>
    <property type="match status" value="1"/>
</dbReference>
<dbReference type="InterPro" id="IPR007300">
    <property type="entry name" value="CidB/LrgB"/>
</dbReference>
<dbReference type="OrthoDB" id="2502820at2759"/>
<feature type="transmembrane region" description="Helical" evidence="5">
    <location>
        <begin position="532"/>
        <end position="555"/>
    </location>
</feature>
<feature type="transmembrane region" description="Helical" evidence="5">
    <location>
        <begin position="416"/>
        <end position="441"/>
    </location>
</feature>
<evidence type="ECO:0000256" key="5">
    <source>
        <dbReference type="SAM" id="Phobius"/>
    </source>
</evidence>
<keyword evidence="6" id="KW-0732">Signal</keyword>
<dbReference type="InParanoid" id="A0A1E7FHY6"/>
<feature type="chain" id="PRO_5009193123" description="LrgB-domain-containing protein" evidence="6">
    <location>
        <begin position="18"/>
        <end position="568"/>
    </location>
</feature>
<feature type="transmembrane region" description="Helical" evidence="5">
    <location>
        <begin position="461"/>
        <end position="494"/>
    </location>
</feature>
<accession>A0A1E7FHY6</accession>
<dbReference type="EMBL" id="KV784357">
    <property type="protein sequence ID" value="OEU17786.1"/>
    <property type="molecule type" value="Genomic_DNA"/>
</dbReference>
<comment type="subcellular location">
    <subcellularLocation>
        <location evidence="1">Membrane</location>
        <topology evidence="1">Multi-pass membrane protein</topology>
    </subcellularLocation>
</comment>
<feature type="transmembrane region" description="Helical" evidence="5">
    <location>
        <begin position="378"/>
        <end position="404"/>
    </location>
</feature>
<keyword evidence="2 5" id="KW-0812">Transmembrane</keyword>
<evidence type="ECO:0000256" key="3">
    <source>
        <dbReference type="ARBA" id="ARBA00022989"/>
    </source>
</evidence>
<keyword evidence="3 5" id="KW-1133">Transmembrane helix</keyword>
<feature type="transmembrane region" description="Helical" evidence="5">
    <location>
        <begin position="340"/>
        <end position="358"/>
    </location>
</feature>
<dbReference type="Pfam" id="PF04172">
    <property type="entry name" value="LrgB"/>
    <property type="match status" value="1"/>
</dbReference>
<feature type="transmembrane region" description="Helical" evidence="5">
    <location>
        <begin position="220"/>
        <end position="243"/>
    </location>
</feature>
<dbReference type="AlphaFoldDB" id="A0A1E7FHY6"/>
<dbReference type="GO" id="GO:0016020">
    <property type="term" value="C:membrane"/>
    <property type="evidence" value="ECO:0007669"/>
    <property type="project" value="UniProtKB-SubCell"/>
</dbReference>
<organism evidence="7 8">
    <name type="scientific">Fragilariopsis cylindrus CCMP1102</name>
    <dbReference type="NCBI Taxonomy" id="635003"/>
    <lineage>
        <taxon>Eukaryota</taxon>
        <taxon>Sar</taxon>
        <taxon>Stramenopiles</taxon>
        <taxon>Ochrophyta</taxon>
        <taxon>Bacillariophyta</taxon>
        <taxon>Bacillariophyceae</taxon>
        <taxon>Bacillariophycidae</taxon>
        <taxon>Bacillariales</taxon>
        <taxon>Bacillariaceae</taxon>
        <taxon>Fragilariopsis</taxon>
    </lineage>
</organism>
<evidence type="ECO:0000313" key="8">
    <source>
        <dbReference type="Proteomes" id="UP000095751"/>
    </source>
</evidence>
<reference evidence="7 8" key="1">
    <citation type="submission" date="2016-09" db="EMBL/GenBank/DDBJ databases">
        <title>Extensive genetic diversity and differential bi-allelic expression allows diatom success in the polar Southern Ocean.</title>
        <authorList>
            <consortium name="DOE Joint Genome Institute"/>
            <person name="Mock T."/>
            <person name="Otillar R.P."/>
            <person name="Strauss J."/>
            <person name="Dupont C."/>
            <person name="Frickenhaus S."/>
            <person name="Maumus F."/>
            <person name="Mcmullan M."/>
            <person name="Sanges R."/>
            <person name="Schmutz J."/>
            <person name="Toseland A."/>
            <person name="Valas R."/>
            <person name="Veluchamy A."/>
            <person name="Ward B.J."/>
            <person name="Allen A."/>
            <person name="Barry K."/>
            <person name="Falciatore A."/>
            <person name="Ferrante M."/>
            <person name="Fortunato A.E."/>
            <person name="Gloeckner G."/>
            <person name="Gruber A."/>
            <person name="Hipkin R."/>
            <person name="Janech M."/>
            <person name="Kroth P."/>
            <person name="Leese F."/>
            <person name="Lindquist E."/>
            <person name="Lyon B.R."/>
            <person name="Martin J."/>
            <person name="Mayer C."/>
            <person name="Parker M."/>
            <person name="Quesneville H."/>
            <person name="Raymond J."/>
            <person name="Uhlig C."/>
            <person name="Valentin K.U."/>
            <person name="Worden A.Z."/>
            <person name="Armbrust E.V."/>
            <person name="Bowler C."/>
            <person name="Green B."/>
            <person name="Moulton V."/>
            <person name="Van Oosterhout C."/>
            <person name="Grigoriev I."/>
        </authorList>
    </citation>
    <scope>NUCLEOTIDE SEQUENCE [LARGE SCALE GENOMIC DNA]</scope>
    <source>
        <strain evidence="7 8">CCMP1102</strain>
    </source>
</reference>
<name>A0A1E7FHY6_9STRA</name>